<dbReference type="EMBL" id="JAVRRJ010000017">
    <property type="protein sequence ID" value="KAK5080267.1"/>
    <property type="molecule type" value="Genomic_DNA"/>
</dbReference>
<organism evidence="2 3">
    <name type="scientific">Lithohypha guttulata</name>
    <dbReference type="NCBI Taxonomy" id="1690604"/>
    <lineage>
        <taxon>Eukaryota</taxon>
        <taxon>Fungi</taxon>
        <taxon>Dikarya</taxon>
        <taxon>Ascomycota</taxon>
        <taxon>Pezizomycotina</taxon>
        <taxon>Eurotiomycetes</taxon>
        <taxon>Chaetothyriomycetidae</taxon>
        <taxon>Chaetothyriales</taxon>
        <taxon>Trichomeriaceae</taxon>
        <taxon>Lithohypha</taxon>
    </lineage>
</organism>
<evidence type="ECO:0000313" key="2">
    <source>
        <dbReference type="EMBL" id="KAK5080267.1"/>
    </source>
</evidence>
<proteinExistence type="predicted"/>
<dbReference type="AlphaFoldDB" id="A0AAN7PJR1"/>
<comment type="caution">
    <text evidence="2">The sequence shown here is derived from an EMBL/GenBank/DDBJ whole genome shotgun (WGS) entry which is preliminary data.</text>
</comment>
<reference evidence="2 3" key="1">
    <citation type="submission" date="2023-08" db="EMBL/GenBank/DDBJ databases">
        <title>Black Yeasts Isolated from many extreme environments.</title>
        <authorList>
            <person name="Coleine C."/>
            <person name="Stajich J.E."/>
            <person name="Selbmann L."/>
        </authorList>
    </citation>
    <scope>NUCLEOTIDE SEQUENCE [LARGE SCALE GENOMIC DNA]</scope>
    <source>
        <strain evidence="2 3">CCFEE 5910</strain>
    </source>
</reference>
<feature type="compositionally biased region" description="Low complexity" evidence="1">
    <location>
        <begin position="24"/>
        <end position="47"/>
    </location>
</feature>
<evidence type="ECO:0000313" key="3">
    <source>
        <dbReference type="Proteomes" id="UP001309876"/>
    </source>
</evidence>
<protein>
    <submittedName>
        <fullName evidence="2">Uncharacterized protein</fullName>
    </submittedName>
</protein>
<gene>
    <name evidence="2" type="ORF">LTR05_008716</name>
</gene>
<evidence type="ECO:0000256" key="1">
    <source>
        <dbReference type="SAM" id="MobiDB-lite"/>
    </source>
</evidence>
<sequence>MALSKKLASSSMLSEARFRPWLTASASGSTKKAASSTTAPASGSTTARPAVAVTEKRVVGVVSVTPPPPSLVQVTKAAKAFAGYNRDAAFACGSRLPRLAAKPCTSVSARAGETGRREEKASGVTGEVKSRPSPYVPSKEQACEKRTVAAPAAKPHG</sequence>
<feature type="region of interest" description="Disordered" evidence="1">
    <location>
        <begin position="108"/>
        <end position="157"/>
    </location>
</feature>
<dbReference type="Proteomes" id="UP001309876">
    <property type="component" value="Unassembled WGS sequence"/>
</dbReference>
<feature type="region of interest" description="Disordered" evidence="1">
    <location>
        <begin position="24"/>
        <end position="51"/>
    </location>
</feature>
<name>A0AAN7PJR1_9EURO</name>
<accession>A0AAN7PJR1</accession>
<keyword evidence="3" id="KW-1185">Reference proteome</keyword>